<evidence type="ECO:0000259" key="9">
    <source>
        <dbReference type="Pfam" id="PF12832"/>
    </source>
</evidence>
<dbReference type="PIRSF" id="PIRSF004925">
    <property type="entry name" value="HcaT"/>
    <property type="match status" value="1"/>
</dbReference>
<dbReference type="GO" id="GO:0005886">
    <property type="term" value="C:plasma membrane"/>
    <property type="evidence" value="ECO:0007669"/>
    <property type="project" value="UniProtKB-SubCell"/>
</dbReference>
<keyword evidence="4" id="KW-0997">Cell inner membrane</keyword>
<keyword evidence="7 8" id="KW-0472">Membrane</keyword>
<accession>A0A9X1IEW4</accession>
<evidence type="ECO:0000256" key="5">
    <source>
        <dbReference type="ARBA" id="ARBA00022692"/>
    </source>
</evidence>
<dbReference type="GO" id="GO:0015528">
    <property type="term" value="F:lactose:proton symporter activity"/>
    <property type="evidence" value="ECO:0007669"/>
    <property type="project" value="TreeGrafter"/>
</dbReference>
<dbReference type="Gene3D" id="1.20.1250.20">
    <property type="entry name" value="MFS general substrate transporter like domains"/>
    <property type="match status" value="2"/>
</dbReference>
<dbReference type="SUPFAM" id="SSF103473">
    <property type="entry name" value="MFS general substrate transporter"/>
    <property type="match status" value="1"/>
</dbReference>
<evidence type="ECO:0000256" key="3">
    <source>
        <dbReference type="ARBA" id="ARBA00022475"/>
    </source>
</evidence>
<evidence type="ECO:0000313" key="11">
    <source>
        <dbReference type="Proteomes" id="UP001139311"/>
    </source>
</evidence>
<feature type="domain" description="Major facilitator superfamily associated" evidence="9">
    <location>
        <begin position="18"/>
        <end position="369"/>
    </location>
</feature>
<dbReference type="InterPro" id="IPR026032">
    <property type="entry name" value="HcaT-like"/>
</dbReference>
<feature type="transmembrane region" description="Helical" evidence="8">
    <location>
        <begin position="136"/>
        <end position="159"/>
    </location>
</feature>
<name>A0A9X1IEW4_9PROT</name>
<keyword evidence="11" id="KW-1185">Reference proteome</keyword>
<sequence length="389" mass="38575">MIRWPALRGGPGRYLLLFLALYLGWGVLTPFLPAVLAGQGLGAEAIGLILGAGMALRLLATPLVGALADRRAAPRAALAAMLLLAALAAPGFTVFGSFAPLLAIGLLHAAATGPVGALPDALALRAAAPAGRLDYGLVRGAGAAAFVAGTVLAGLAVGAAGGPGAAIWLHAACFLLAACITLALPPPVLPTLAVAAPRAGTLRPLLALPAFRLLLLATALISGSHALHAGYATLYWQAAGLGPEAIGLLWSLAVGAEVGVFLLLGRRLLARLGPGGLCALAAAAGLLRWSIMATTAALPAMLLAQPLHGLTFAAQHLAAMAVIQRVVPPALGASAQSLYAALGVGLSGALLTIASGALYGSFGAAAFWAMALLCLAALPSAWALQSRLA</sequence>
<keyword evidence="6 8" id="KW-1133">Transmembrane helix</keyword>
<evidence type="ECO:0000313" key="10">
    <source>
        <dbReference type="EMBL" id="MCB4822931.1"/>
    </source>
</evidence>
<feature type="transmembrane region" description="Helical" evidence="8">
    <location>
        <begin position="12"/>
        <end position="33"/>
    </location>
</feature>
<feature type="transmembrane region" description="Helical" evidence="8">
    <location>
        <begin position="101"/>
        <end position="124"/>
    </location>
</feature>
<dbReference type="PANTHER" id="PTHR23522">
    <property type="entry name" value="BLL5896 PROTEIN"/>
    <property type="match status" value="1"/>
</dbReference>
<keyword evidence="2" id="KW-0813">Transport</keyword>
<evidence type="ECO:0000256" key="2">
    <source>
        <dbReference type="ARBA" id="ARBA00022448"/>
    </source>
</evidence>
<reference evidence="10" key="1">
    <citation type="submission" date="2021-10" db="EMBL/GenBank/DDBJ databases">
        <title>Roseicella aerolatum sp. nov., isolated from aerosols of e-waste dismantling site.</title>
        <authorList>
            <person name="Qin T."/>
        </authorList>
    </citation>
    <scope>NUCLEOTIDE SEQUENCE</scope>
    <source>
        <strain evidence="10">GB24</strain>
    </source>
</reference>
<feature type="transmembrane region" description="Helical" evidence="8">
    <location>
        <begin position="277"/>
        <end position="301"/>
    </location>
</feature>
<comment type="caution">
    <text evidence="10">The sequence shown here is derived from an EMBL/GenBank/DDBJ whole genome shotgun (WGS) entry which is preliminary data.</text>
</comment>
<dbReference type="AlphaFoldDB" id="A0A9X1IEW4"/>
<keyword evidence="3" id="KW-1003">Cell membrane</keyword>
<evidence type="ECO:0000256" key="8">
    <source>
        <dbReference type="SAM" id="Phobius"/>
    </source>
</evidence>
<organism evidence="10 11">
    <name type="scientific">Roseicella aerolata</name>
    <dbReference type="NCBI Taxonomy" id="2883479"/>
    <lineage>
        <taxon>Bacteria</taxon>
        <taxon>Pseudomonadati</taxon>
        <taxon>Pseudomonadota</taxon>
        <taxon>Alphaproteobacteria</taxon>
        <taxon>Acetobacterales</taxon>
        <taxon>Roseomonadaceae</taxon>
        <taxon>Roseicella</taxon>
    </lineage>
</organism>
<feature type="transmembrane region" description="Helical" evidence="8">
    <location>
        <begin position="307"/>
        <end position="327"/>
    </location>
</feature>
<dbReference type="Proteomes" id="UP001139311">
    <property type="component" value="Unassembled WGS sequence"/>
</dbReference>
<feature type="transmembrane region" description="Helical" evidence="8">
    <location>
        <begin position="76"/>
        <end position="95"/>
    </location>
</feature>
<dbReference type="InterPro" id="IPR024989">
    <property type="entry name" value="MFS_assoc_dom"/>
</dbReference>
<feature type="transmembrane region" description="Helical" evidence="8">
    <location>
        <begin position="365"/>
        <end position="384"/>
    </location>
</feature>
<evidence type="ECO:0000256" key="6">
    <source>
        <dbReference type="ARBA" id="ARBA00022989"/>
    </source>
</evidence>
<feature type="transmembrane region" description="Helical" evidence="8">
    <location>
        <begin position="205"/>
        <end position="227"/>
    </location>
</feature>
<proteinExistence type="predicted"/>
<evidence type="ECO:0000256" key="7">
    <source>
        <dbReference type="ARBA" id="ARBA00023136"/>
    </source>
</evidence>
<evidence type="ECO:0000256" key="1">
    <source>
        <dbReference type="ARBA" id="ARBA00004429"/>
    </source>
</evidence>
<feature type="transmembrane region" description="Helical" evidence="8">
    <location>
        <begin position="339"/>
        <end position="359"/>
    </location>
</feature>
<dbReference type="InterPro" id="IPR036259">
    <property type="entry name" value="MFS_trans_sf"/>
</dbReference>
<dbReference type="GO" id="GO:0030395">
    <property type="term" value="F:lactose binding"/>
    <property type="evidence" value="ECO:0007669"/>
    <property type="project" value="TreeGrafter"/>
</dbReference>
<dbReference type="EMBL" id="JAJAQI010000020">
    <property type="protein sequence ID" value="MCB4822931.1"/>
    <property type="molecule type" value="Genomic_DNA"/>
</dbReference>
<gene>
    <name evidence="10" type="ORF">LHA35_14430</name>
</gene>
<feature type="transmembrane region" description="Helical" evidence="8">
    <location>
        <begin position="247"/>
        <end position="265"/>
    </location>
</feature>
<feature type="transmembrane region" description="Helical" evidence="8">
    <location>
        <begin position="45"/>
        <end position="64"/>
    </location>
</feature>
<protein>
    <submittedName>
        <fullName evidence="10">MFS transporter</fullName>
    </submittedName>
</protein>
<dbReference type="NCBIfam" id="NF037955">
    <property type="entry name" value="mfs"/>
    <property type="match status" value="1"/>
</dbReference>
<keyword evidence="5 8" id="KW-0812">Transmembrane</keyword>
<comment type="subcellular location">
    <subcellularLocation>
        <location evidence="1">Cell inner membrane</location>
        <topology evidence="1">Multi-pass membrane protein</topology>
    </subcellularLocation>
</comment>
<dbReference type="Pfam" id="PF12832">
    <property type="entry name" value="MFS_1_like"/>
    <property type="match status" value="1"/>
</dbReference>
<dbReference type="RefSeq" id="WP_226608978.1">
    <property type="nucleotide sequence ID" value="NZ_JAJAQI010000020.1"/>
</dbReference>
<evidence type="ECO:0000256" key="4">
    <source>
        <dbReference type="ARBA" id="ARBA00022519"/>
    </source>
</evidence>
<dbReference type="PANTHER" id="PTHR23522:SF10">
    <property type="entry name" value="3-PHENYLPROPIONIC ACID TRANSPORTER-RELATED"/>
    <property type="match status" value="1"/>
</dbReference>